<dbReference type="Gene3D" id="3.20.20.450">
    <property type="entry name" value="EAL domain"/>
    <property type="match status" value="1"/>
</dbReference>
<dbReference type="Proteomes" id="UP000500767">
    <property type="component" value="Plasmid unnamed5"/>
</dbReference>
<gene>
    <name evidence="2" type="ORF">HN018_27770</name>
</gene>
<keyword evidence="3" id="KW-1185">Reference proteome</keyword>
<dbReference type="PANTHER" id="PTHR33121:SF70">
    <property type="entry name" value="SIGNALING PROTEIN YKOW"/>
    <property type="match status" value="1"/>
</dbReference>
<reference evidence="2 3" key="1">
    <citation type="journal article" date="2014" name="World J. Microbiol. Biotechnol.">
        <title>Biodiversity and physiological characteristics of Antarctic and Arctic lichens-associated bacteria.</title>
        <authorList>
            <person name="Lee Y.M."/>
            <person name="Kim E.H."/>
            <person name="Lee H.K."/>
            <person name="Hong S.G."/>
        </authorList>
    </citation>
    <scope>NUCLEOTIDE SEQUENCE [LARGE SCALE GENOMIC DNA]</scope>
    <source>
        <strain evidence="2 3">PAMC 26569</strain>
        <plasmid evidence="2">unnamed5</plasmid>
    </source>
</reference>
<evidence type="ECO:0000313" key="3">
    <source>
        <dbReference type="Proteomes" id="UP000500767"/>
    </source>
</evidence>
<dbReference type="InterPro" id="IPR035919">
    <property type="entry name" value="EAL_sf"/>
</dbReference>
<sequence length="65" mass="7289">MLGMIERPRTRALVEMVTTLAKALDLDVVAERVETEAQFQALIAMGCHHFQGYHLSRPLSFADAM</sequence>
<dbReference type="InterPro" id="IPR050706">
    <property type="entry name" value="Cyclic-di-GMP_PDE-like"/>
</dbReference>
<dbReference type="AlphaFoldDB" id="A0A6M8HZF7"/>
<accession>A0A6M8HZF7</accession>
<name>A0A6M8HZF7_9PROT</name>
<protein>
    <submittedName>
        <fullName evidence="2">EAL domain-containing protein</fullName>
    </submittedName>
</protein>
<dbReference type="PROSITE" id="PS50883">
    <property type="entry name" value="EAL"/>
    <property type="match status" value="1"/>
</dbReference>
<dbReference type="EMBL" id="CP053712">
    <property type="protein sequence ID" value="QKE93919.1"/>
    <property type="molecule type" value="Genomic_DNA"/>
</dbReference>
<dbReference type="PANTHER" id="PTHR33121">
    <property type="entry name" value="CYCLIC DI-GMP PHOSPHODIESTERASE PDEF"/>
    <property type="match status" value="1"/>
</dbReference>
<dbReference type="KEGG" id="lck:HN018_27770"/>
<dbReference type="SUPFAM" id="SSF141868">
    <property type="entry name" value="EAL domain-like"/>
    <property type="match status" value="1"/>
</dbReference>
<keyword evidence="2" id="KW-0614">Plasmid</keyword>
<dbReference type="GO" id="GO:0071111">
    <property type="term" value="F:cyclic-guanylate-specific phosphodiesterase activity"/>
    <property type="evidence" value="ECO:0007669"/>
    <property type="project" value="InterPro"/>
</dbReference>
<proteinExistence type="predicted"/>
<dbReference type="Pfam" id="PF00563">
    <property type="entry name" value="EAL"/>
    <property type="match status" value="1"/>
</dbReference>
<organism evidence="2 3">
    <name type="scientific">Lichenicola cladoniae</name>
    <dbReference type="NCBI Taxonomy" id="1484109"/>
    <lineage>
        <taxon>Bacteria</taxon>
        <taxon>Pseudomonadati</taxon>
        <taxon>Pseudomonadota</taxon>
        <taxon>Alphaproteobacteria</taxon>
        <taxon>Acetobacterales</taxon>
        <taxon>Acetobacteraceae</taxon>
        <taxon>Lichenicola</taxon>
    </lineage>
</organism>
<geneLocation type="plasmid" evidence="2 3">
    <name>unnamed5</name>
</geneLocation>
<dbReference type="InterPro" id="IPR001633">
    <property type="entry name" value="EAL_dom"/>
</dbReference>
<evidence type="ECO:0000259" key="1">
    <source>
        <dbReference type="PROSITE" id="PS50883"/>
    </source>
</evidence>
<evidence type="ECO:0000313" key="2">
    <source>
        <dbReference type="EMBL" id="QKE93919.1"/>
    </source>
</evidence>
<feature type="domain" description="EAL" evidence="1">
    <location>
        <begin position="1"/>
        <end position="65"/>
    </location>
</feature>